<keyword evidence="1" id="KW-0732">Signal</keyword>
<protein>
    <submittedName>
        <fullName evidence="2">Unplaced genomic scaffold scaffold_18, whole genome shotgun sequence</fullName>
    </submittedName>
</protein>
<keyword evidence="3" id="KW-1185">Reference proteome</keyword>
<organism evidence="2 3">
    <name type="scientific">Hydnomerulius pinastri MD-312</name>
    <dbReference type="NCBI Taxonomy" id="994086"/>
    <lineage>
        <taxon>Eukaryota</taxon>
        <taxon>Fungi</taxon>
        <taxon>Dikarya</taxon>
        <taxon>Basidiomycota</taxon>
        <taxon>Agaricomycotina</taxon>
        <taxon>Agaricomycetes</taxon>
        <taxon>Agaricomycetidae</taxon>
        <taxon>Boletales</taxon>
        <taxon>Boletales incertae sedis</taxon>
        <taxon>Leucogyrophana</taxon>
    </lineage>
</organism>
<evidence type="ECO:0000256" key="1">
    <source>
        <dbReference type="SAM" id="SignalP"/>
    </source>
</evidence>
<accession>A0A0C9WE45</accession>
<evidence type="ECO:0000313" key="3">
    <source>
        <dbReference type="Proteomes" id="UP000053820"/>
    </source>
</evidence>
<dbReference type="EMBL" id="KN839852">
    <property type="protein sequence ID" value="KIJ63027.1"/>
    <property type="molecule type" value="Genomic_DNA"/>
</dbReference>
<dbReference type="Proteomes" id="UP000053820">
    <property type="component" value="Unassembled WGS sequence"/>
</dbReference>
<dbReference type="HOGENOM" id="CLU_518806_0_0_1"/>
<dbReference type="OrthoDB" id="2590241at2759"/>
<name>A0A0C9WE45_9AGAM</name>
<proteinExistence type="predicted"/>
<dbReference type="AlphaFoldDB" id="A0A0C9WE45"/>
<feature type="chain" id="PRO_5002205910" evidence="1">
    <location>
        <begin position="25"/>
        <end position="612"/>
    </location>
</feature>
<reference evidence="2 3" key="1">
    <citation type="submission" date="2014-04" db="EMBL/GenBank/DDBJ databases">
        <title>Evolutionary Origins and Diversification of the Mycorrhizal Mutualists.</title>
        <authorList>
            <consortium name="DOE Joint Genome Institute"/>
            <consortium name="Mycorrhizal Genomics Consortium"/>
            <person name="Kohler A."/>
            <person name="Kuo A."/>
            <person name="Nagy L.G."/>
            <person name="Floudas D."/>
            <person name="Copeland A."/>
            <person name="Barry K.W."/>
            <person name="Cichocki N."/>
            <person name="Veneault-Fourrey C."/>
            <person name="LaButti K."/>
            <person name="Lindquist E.A."/>
            <person name="Lipzen A."/>
            <person name="Lundell T."/>
            <person name="Morin E."/>
            <person name="Murat C."/>
            <person name="Riley R."/>
            <person name="Ohm R."/>
            <person name="Sun H."/>
            <person name="Tunlid A."/>
            <person name="Henrissat B."/>
            <person name="Grigoriev I.V."/>
            <person name="Hibbett D.S."/>
            <person name="Martin F."/>
        </authorList>
    </citation>
    <scope>NUCLEOTIDE SEQUENCE [LARGE SCALE GENOMIC DNA]</scope>
    <source>
        <strain evidence="2 3">MD-312</strain>
    </source>
</reference>
<gene>
    <name evidence="2" type="ORF">HYDPIDRAFT_168634</name>
</gene>
<evidence type="ECO:0000313" key="2">
    <source>
        <dbReference type="EMBL" id="KIJ63027.1"/>
    </source>
</evidence>
<sequence>MRTDHIGRLVGLIALLGSVGGSHASSECRPQAWVRAPDLAPGAIVQGDARLKITGECPLIETASLGLRFKERSFVKASLSGEALKAPVKMTSSMRWTEPENFSPSSPWVLPASQIANYSTSLAYEQAVLNKELWIVREEERIVFESIQALDIGKDESGFPRDVVQDFAILVPFTNFPPALDYADDLNFDTRHGEFVNAESMYEYFVRVGFTNGTVREIPAGFTAFQPVYDSLHNPGGLKSVTFQLETESSLDGSPTESSPMANYTVEISTVSGLSFAQGSNNQAVTVVVHRTGLARNFVEPLGLSVVLAPNLTTKWAAEYTVDPSLQSVQKPKHLLRATSEDFKDTPSRLLLPPKGAIKMQNATSDQIKAKEIVTTSSDAGIITIQVDRRHATNFEAYYQDIANALVVNLDIPRTQDEPLDPDNFLDHRIARKSTPHFEDDEDEWVPWYTSPDVVRTRGVRTYTGRAAATVVPAGQPVLPKTCLRAGVSEQLDIMSEESSCSPSPIHYLSEGARSPVFVDPSTALELLDKAPAERDALAPLLDPRVNSPNGGEELVHRYFRTADKKTLIYVGETWVKKVTHKEEHRVVARPDSMATAMDKLTDVMQHMFDEL</sequence>
<feature type="signal peptide" evidence="1">
    <location>
        <begin position="1"/>
        <end position="24"/>
    </location>
</feature>